<comment type="caution">
    <text evidence="1">The sequence shown here is derived from an EMBL/GenBank/DDBJ whole genome shotgun (WGS) entry which is preliminary data.</text>
</comment>
<evidence type="ECO:0000313" key="2">
    <source>
        <dbReference type="EMBL" id="RTG81044.1"/>
    </source>
</evidence>
<reference evidence="1 3" key="1">
    <citation type="journal article" date="2019" name="PLoS Pathog.">
        <title>Genome sequence of the bovine parasite Schistosoma bovis Tanzania.</title>
        <authorList>
            <person name="Oey H."/>
            <person name="Zakrzewski M."/>
            <person name="Gobert G."/>
            <person name="Gravermann K."/>
            <person name="Stoye J."/>
            <person name="Jones M."/>
            <person name="Mcmanus D."/>
            <person name="Krause L."/>
        </authorList>
    </citation>
    <scope>NUCLEOTIDE SEQUENCE [LARGE SCALE GENOMIC DNA]</scope>
    <source>
        <strain evidence="1 3">TAN1997</strain>
    </source>
</reference>
<sequence length="135" mass="15654">MTKQIFISFGVLLILAVYCDIVENAVIKRMFMPNGMPVNMPIMSNNEGMNDYQLQNIISTLQSLLQNYIQCKMGGGQEPYAYMNYNQLESSRPLYYEPVTDYPMYPMNYQNTYQPYDLPESIGSTDSPSMYYPQQ</sequence>
<name>A0A430PZZ5_SCHBO</name>
<dbReference type="Proteomes" id="UP000290809">
    <property type="component" value="Unassembled WGS sequence"/>
</dbReference>
<dbReference type="EMBL" id="QMKO01003646">
    <property type="protein sequence ID" value="RTG81044.1"/>
    <property type="molecule type" value="Genomic_DNA"/>
</dbReference>
<evidence type="ECO:0000313" key="3">
    <source>
        <dbReference type="Proteomes" id="UP000290809"/>
    </source>
</evidence>
<dbReference type="AlphaFoldDB" id="A0A430PZZ5"/>
<accession>A0A430PZZ5</accession>
<dbReference type="EMBL" id="QMKO01003646">
    <property type="protein sequence ID" value="RTG81043.1"/>
    <property type="molecule type" value="Genomic_DNA"/>
</dbReference>
<protein>
    <submittedName>
        <fullName evidence="1">Uncharacterized protein</fullName>
    </submittedName>
</protein>
<proteinExistence type="predicted"/>
<organism evidence="1 3">
    <name type="scientific">Schistosoma bovis</name>
    <name type="common">Blood fluke</name>
    <dbReference type="NCBI Taxonomy" id="6184"/>
    <lineage>
        <taxon>Eukaryota</taxon>
        <taxon>Metazoa</taxon>
        <taxon>Spiralia</taxon>
        <taxon>Lophotrochozoa</taxon>
        <taxon>Platyhelminthes</taxon>
        <taxon>Trematoda</taxon>
        <taxon>Digenea</taxon>
        <taxon>Strigeidida</taxon>
        <taxon>Schistosomatoidea</taxon>
        <taxon>Schistosomatidae</taxon>
        <taxon>Schistosoma</taxon>
    </lineage>
</organism>
<evidence type="ECO:0000313" key="1">
    <source>
        <dbReference type="EMBL" id="RTG81043.1"/>
    </source>
</evidence>
<keyword evidence="3" id="KW-1185">Reference proteome</keyword>
<gene>
    <name evidence="1" type="ORF">DC041_0009367</name>
    <name evidence="2" type="ORF">DC041_0009369</name>
</gene>